<dbReference type="Pfam" id="PF00025">
    <property type="entry name" value="Arf"/>
    <property type="match status" value="1"/>
</dbReference>
<protein>
    <submittedName>
        <fullName evidence="3">Putative gliding protein MglA</fullName>
    </submittedName>
</protein>
<dbReference type="Gene3D" id="3.40.50.300">
    <property type="entry name" value="P-loop containing nucleotide triphosphate hydrolases"/>
    <property type="match status" value="1"/>
</dbReference>
<keyword evidence="4" id="KW-1185">Reference proteome</keyword>
<name>B3QU73_CHLT3</name>
<keyword evidence="1" id="KW-0547">Nucleotide-binding</keyword>
<dbReference type="InterPro" id="IPR052705">
    <property type="entry name" value="Gliding_Motility_GTPase"/>
</dbReference>
<dbReference type="GO" id="GO:0005525">
    <property type="term" value="F:GTP binding"/>
    <property type="evidence" value="ECO:0007669"/>
    <property type="project" value="UniProtKB-KW"/>
</dbReference>
<evidence type="ECO:0000313" key="3">
    <source>
        <dbReference type="EMBL" id="ACF12871.1"/>
    </source>
</evidence>
<dbReference type="GO" id="GO:0003924">
    <property type="term" value="F:GTPase activity"/>
    <property type="evidence" value="ECO:0007669"/>
    <property type="project" value="InterPro"/>
</dbReference>
<dbReference type="SUPFAM" id="SSF52540">
    <property type="entry name" value="P-loop containing nucleoside triphosphate hydrolases"/>
    <property type="match status" value="1"/>
</dbReference>
<dbReference type="EMBL" id="CP001100">
    <property type="protein sequence ID" value="ACF12871.1"/>
    <property type="molecule type" value="Genomic_DNA"/>
</dbReference>
<dbReference type="eggNOG" id="COG1100">
    <property type="taxonomic scope" value="Bacteria"/>
</dbReference>
<dbReference type="HOGENOM" id="CLU_077110_0_0_10"/>
<dbReference type="Proteomes" id="UP000001208">
    <property type="component" value="Chromosome"/>
</dbReference>
<keyword evidence="2" id="KW-0342">GTP-binding</keyword>
<gene>
    <name evidence="3" type="ordered locus">Ctha_0400</name>
</gene>
<organism evidence="3 4">
    <name type="scientific">Chloroherpeton thalassium (strain ATCC 35110 / GB-78)</name>
    <dbReference type="NCBI Taxonomy" id="517418"/>
    <lineage>
        <taxon>Bacteria</taxon>
        <taxon>Pseudomonadati</taxon>
        <taxon>Chlorobiota</taxon>
        <taxon>Chlorobiia</taxon>
        <taxon>Chlorobiales</taxon>
        <taxon>Chloroherpetonaceae</taxon>
        <taxon>Chloroherpeton</taxon>
    </lineage>
</organism>
<dbReference type="InterPro" id="IPR027417">
    <property type="entry name" value="P-loop_NTPase"/>
</dbReference>
<sequence>MQINWERKELNLKIVYYGPALSGKTTNLEQVHAHVDPGRKGKLLSLKNREDRTLYFDFFQLELGKIGGLTPKLNLYTVPGQTYYEATRKMVLRRADGVVFVADSSPTRLTDNIDSWHNLKSQLSSLQLYTDDFPIVIQLNKRDLPYPVPPEVLKRKLGVTGYRTYEAVAVKNIGVFETLKAITQVVVARVQQELYA</sequence>
<dbReference type="AlphaFoldDB" id="B3QU73"/>
<dbReference type="RefSeq" id="WP_012498955.1">
    <property type="nucleotide sequence ID" value="NC_011026.1"/>
</dbReference>
<dbReference type="OrthoDB" id="9779858at2"/>
<reference evidence="3 4" key="1">
    <citation type="submission" date="2008-06" db="EMBL/GenBank/DDBJ databases">
        <title>Complete sequence of Chloroherpeton thalassium ATCC 35110.</title>
        <authorList>
            <consortium name="US DOE Joint Genome Institute"/>
            <person name="Lucas S."/>
            <person name="Copeland A."/>
            <person name="Lapidus A."/>
            <person name="Glavina del Rio T."/>
            <person name="Dalin E."/>
            <person name="Tice H."/>
            <person name="Bruce D."/>
            <person name="Goodwin L."/>
            <person name="Pitluck S."/>
            <person name="Schmutz J."/>
            <person name="Larimer F."/>
            <person name="Land M."/>
            <person name="Hauser L."/>
            <person name="Kyrpides N."/>
            <person name="Mikhailova N."/>
            <person name="Liu Z."/>
            <person name="Li T."/>
            <person name="Zhao F."/>
            <person name="Overmann J."/>
            <person name="Bryant D.A."/>
            <person name="Richardson P."/>
        </authorList>
    </citation>
    <scope>NUCLEOTIDE SEQUENCE [LARGE SCALE GENOMIC DNA]</scope>
    <source>
        <strain evidence="4">ATCC 35110 / GB-78</strain>
    </source>
</reference>
<dbReference type="CDD" id="cd00882">
    <property type="entry name" value="Ras_like_GTPase"/>
    <property type="match status" value="1"/>
</dbReference>
<dbReference type="PANTHER" id="PTHR42708:SF1">
    <property type="entry name" value="GLIDING MOTILITY PROTEIN MGLA"/>
    <property type="match status" value="1"/>
</dbReference>
<dbReference type="PANTHER" id="PTHR42708">
    <property type="entry name" value="ATP/GTP-BINDING PROTEIN-RELATED"/>
    <property type="match status" value="1"/>
</dbReference>
<proteinExistence type="predicted"/>
<evidence type="ECO:0000256" key="1">
    <source>
        <dbReference type="ARBA" id="ARBA00022741"/>
    </source>
</evidence>
<dbReference type="STRING" id="517418.Ctha_0400"/>
<evidence type="ECO:0000313" key="4">
    <source>
        <dbReference type="Proteomes" id="UP000001208"/>
    </source>
</evidence>
<dbReference type="KEGG" id="cts:Ctha_0400"/>
<evidence type="ECO:0000256" key="2">
    <source>
        <dbReference type="ARBA" id="ARBA00023134"/>
    </source>
</evidence>
<accession>B3QU73</accession>
<dbReference type="InterPro" id="IPR006689">
    <property type="entry name" value="Small_GTPase_ARF/SAR"/>
</dbReference>